<dbReference type="GeneID" id="19114734"/>
<evidence type="ECO:0000256" key="4">
    <source>
        <dbReference type="ARBA" id="ARBA00022776"/>
    </source>
</evidence>
<evidence type="ECO:0000256" key="7">
    <source>
        <dbReference type="ARBA" id="ARBA00023306"/>
    </source>
</evidence>
<dbReference type="Pfam" id="PF10345">
    <property type="entry name" value="Cohesin_load"/>
    <property type="match status" value="1"/>
</dbReference>
<keyword evidence="3" id="KW-0132">Cell division</keyword>
<comment type="subcellular location">
    <subcellularLocation>
        <location evidence="1">Nucleus</location>
    </subcellularLocation>
</comment>
<dbReference type="GO" id="GO:0007064">
    <property type="term" value="P:mitotic sister chromatid cohesion"/>
    <property type="evidence" value="ECO:0007669"/>
    <property type="project" value="InterPro"/>
</dbReference>
<organism evidence="8 9">
    <name type="scientific">Baudoinia panamericana (strain UAMH 10762)</name>
    <name type="common">Angels' share fungus</name>
    <name type="synonym">Baudoinia compniacensis (strain UAMH 10762)</name>
    <dbReference type="NCBI Taxonomy" id="717646"/>
    <lineage>
        <taxon>Eukaryota</taxon>
        <taxon>Fungi</taxon>
        <taxon>Dikarya</taxon>
        <taxon>Ascomycota</taxon>
        <taxon>Pezizomycotina</taxon>
        <taxon>Dothideomycetes</taxon>
        <taxon>Dothideomycetidae</taxon>
        <taxon>Mycosphaerellales</taxon>
        <taxon>Teratosphaeriaceae</taxon>
        <taxon>Baudoinia</taxon>
    </lineage>
</organism>
<name>M2LP58_BAUPA</name>
<accession>M2LP58</accession>
<dbReference type="PANTHER" id="PTHR21394">
    <property type="entry name" value="MAU2 CHROMATID COHESION FACTOR HOMOLOG"/>
    <property type="match status" value="1"/>
</dbReference>
<dbReference type="HOGENOM" id="CLU_006541_2_0_1"/>
<proteinExistence type="inferred from homology"/>
<dbReference type="eggNOG" id="ENOG502RK5N">
    <property type="taxonomic scope" value="Eukaryota"/>
</dbReference>
<evidence type="ECO:0000256" key="2">
    <source>
        <dbReference type="ARBA" id="ARBA00008585"/>
    </source>
</evidence>
<dbReference type="EMBL" id="KB445555">
    <property type="protein sequence ID" value="EMC96162.1"/>
    <property type="molecule type" value="Genomic_DNA"/>
</dbReference>
<reference evidence="8 9" key="1">
    <citation type="journal article" date="2012" name="PLoS Pathog.">
        <title>Diverse lifestyles and strategies of plant pathogenesis encoded in the genomes of eighteen Dothideomycetes fungi.</title>
        <authorList>
            <person name="Ohm R.A."/>
            <person name="Feau N."/>
            <person name="Henrissat B."/>
            <person name="Schoch C.L."/>
            <person name="Horwitz B.A."/>
            <person name="Barry K.W."/>
            <person name="Condon B.J."/>
            <person name="Copeland A.C."/>
            <person name="Dhillon B."/>
            <person name="Glaser F."/>
            <person name="Hesse C.N."/>
            <person name="Kosti I."/>
            <person name="LaButti K."/>
            <person name="Lindquist E.A."/>
            <person name="Lucas S."/>
            <person name="Salamov A.A."/>
            <person name="Bradshaw R.E."/>
            <person name="Ciuffetti L."/>
            <person name="Hamelin R.C."/>
            <person name="Kema G.H.J."/>
            <person name="Lawrence C."/>
            <person name="Scott J.A."/>
            <person name="Spatafora J.W."/>
            <person name="Turgeon B.G."/>
            <person name="de Wit P.J.G.M."/>
            <person name="Zhong S."/>
            <person name="Goodwin S.B."/>
            <person name="Grigoriev I.V."/>
        </authorList>
    </citation>
    <scope>NUCLEOTIDE SEQUENCE [LARGE SCALE GENOMIC DNA]</scope>
    <source>
        <strain evidence="8 9">UAMH 10762</strain>
    </source>
</reference>
<dbReference type="OrthoDB" id="5565328at2759"/>
<dbReference type="InterPro" id="IPR019440">
    <property type="entry name" value="MAU2"/>
</dbReference>
<keyword evidence="5" id="KW-0159">Chromosome partition</keyword>
<gene>
    <name evidence="8" type="ORF">BAUCODRAFT_47807</name>
</gene>
<keyword evidence="9" id="KW-1185">Reference proteome</keyword>
<dbReference type="KEGG" id="bcom:BAUCODRAFT_47807"/>
<feature type="non-terminal residue" evidence="8">
    <location>
        <position position="630"/>
    </location>
</feature>
<keyword evidence="7" id="KW-0131">Cell cycle</keyword>
<sequence>PTPPPSVDYQAVLLSLADEYMSGAYSMSSMLVAGDYPENELAQYHQLVSTAMGCLESVLQNYRQQDPRKEARIRLRLATLLFDETENAAQVEEVLSKGIALCERSRLVDLKYAMHHLLVRQAAKTSPKAAVKTIEILIAEVETLGLTHWIYVFRFLRVTLGLQRSDIPDIANLIKHLESVVSKAKSRGDVTVQIVATALEIMLHLRSDSSEKFEHVQRAFATARMHQLSPEMQALPQVRALLDCLDLACALMQFSPDQIAEKLQAMHNNMDEAARDKGWTKDGSFVVPLGVAASGGLELETAGILTSSSDGKASLAFQWLPRGAVYTLGYLLSGIATSAKHPGDSKAESYLNEALKLVTVKAENQSQPLSAVADATSWEKATNAATRLQLVFAHCNRFDWIAASKALEELDEMSAQSEVAFDDLTAVTATYLNAVCKQGLGDIPGASELYALPQLKFKSNSKAPSALKDIQATATLSRILILRHEGDVQQADQLLGSVESYCLTHGNKSLVAAYYIVKSLNQAPNNAIIKLKQFLQSAVQAAKTASNQPLICIVMNLMTQSFFSNIIGDQAVKSARVSRTLALKANNRLWTAVADRMYAGTLELSGEGKDAENARRDAIENMQKLPEPLK</sequence>
<dbReference type="GO" id="GO:0005634">
    <property type="term" value="C:nucleus"/>
    <property type="evidence" value="ECO:0007669"/>
    <property type="project" value="UniProtKB-SubCell"/>
</dbReference>
<dbReference type="Proteomes" id="UP000011761">
    <property type="component" value="Unassembled WGS sequence"/>
</dbReference>
<evidence type="ECO:0000256" key="6">
    <source>
        <dbReference type="ARBA" id="ARBA00023242"/>
    </source>
</evidence>
<evidence type="ECO:0008006" key="10">
    <source>
        <dbReference type="Google" id="ProtNLM"/>
    </source>
</evidence>
<dbReference type="GO" id="GO:0051301">
    <property type="term" value="P:cell division"/>
    <property type="evidence" value="ECO:0007669"/>
    <property type="project" value="UniProtKB-KW"/>
</dbReference>
<dbReference type="STRING" id="717646.M2LP58"/>
<evidence type="ECO:0000256" key="3">
    <source>
        <dbReference type="ARBA" id="ARBA00022618"/>
    </source>
</evidence>
<dbReference type="RefSeq" id="XP_007676211.1">
    <property type="nucleotide sequence ID" value="XM_007678021.1"/>
</dbReference>
<evidence type="ECO:0000313" key="8">
    <source>
        <dbReference type="EMBL" id="EMC96162.1"/>
    </source>
</evidence>
<keyword evidence="4" id="KW-0498">Mitosis</keyword>
<evidence type="ECO:0000256" key="1">
    <source>
        <dbReference type="ARBA" id="ARBA00004123"/>
    </source>
</evidence>
<dbReference type="AlphaFoldDB" id="M2LP58"/>
<evidence type="ECO:0000313" key="9">
    <source>
        <dbReference type="Proteomes" id="UP000011761"/>
    </source>
</evidence>
<comment type="similarity">
    <text evidence="2">Belongs to the SCC4/mau-2 family.</text>
</comment>
<protein>
    <recommendedName>
        <fullName evidence="10">Cohesin loading factor</fullName>
    </recommendedName>
</protein>
<evidence type="ECO:0000256" key="5">
    <source>
        <dbReference type="ARBA" id="ARBA00022829"/>
    </source>
</evidence>
<keyword evidence="6" id="KW-0539">Nucleus</keyword>
<feature type="non-terminal residue" evidence="8">
    <location>
        <position position="1"/>
    </location>
</feature>
<dbReference type="OMA" id="QMVDICC"/>
<dbReference type="GO" id="GO:0007059">
    <property type="term" value="P:chromosome segregation"/>
    <property type="evidence" value="ECO:0007669"/>
    <property type="project" value="UniProtKB-KW"/>
</dbReference>